<keyword evidence="2" id="KW-1185">Reference proteome</keyword>
<dbReference type="EMBL" id="RSCK01000001">
    <property type="protein sequence ID" value="RUT14616.1"/>
    <property type="molecule type" value="Genomic_DNA"/>
</dbReference>
<protein>
    <submittedName>
        <fullName evidence="1">Uncharacterized protein</fullName>
    </submittedName>
</protein>
<evidence type="ECO:0000313" key="1">
    <source>
        <dbReference type="EMBL" id="RUT14616.1"/>
    </source>
</evidence>
<organism evidence="1 2">
    <name type="scientific">Chroococcidiopsis cubana SAG 39.79</name>
    <dbReference type="NCBI Taxonomy" id="388085"/>
    <lineage>
        <taxon>Bacteria</taxon>
        <taxon>Bacillati</taxon>
        <taxon>Cyanobacteriota</taxon>
        <taxon>Cyanophyceae</taxon>
        <taxon>Chroococcidiopsidales</taxon>
        <taxon>Chroococcidiopsidaceae</taxon>
        <taxon>Chroococcidiopsis</taxon>
    </lineage>
</organism>
<evidence type="ECO:0000313" key="2">
    <source>
        <dbReference type="Proteomes" id="UP000282574"/>
    </source>
</evidence>
<dbReference type="AlphaFoldDB" id="A0AB37UTF8"/>
<dbReference type="Proteomes" id="UP000282574">
    <property type="component" value="Unassembled WGS sequence"/>
</dbReference>
<accession>A0AB37UTF8</accession>
<reference evidence="1 2" key="1">
    <citation type="journal article" date="2019" name="Genome Biol. Evol.">
        <title>Day and night: Metabolic profiles and evolutionary relationships of six axenic non-marine cyanobacteria.</title>
        <authorList>
            <person name="Will S.E."/>
            <person name="Henke P."/>
            <person name="Boedeker C."/>
            <person name="Huang S."/>
            <person name="Brinkmann H."/>
            <person name="Rohde M."/>
            <person name="Jarek M."/>
            <person name="Friedl T."/>
            <person name="Seufert S."/>
            <person name="Schumacher M."/>
            <person name="Overmann J."/>
            <person name="Neumann-Schaal M."/>
            <person name="Petersen J."/>
        </authorList>
    </citation>
    <scope>NUCLEOTIDE SEQUENCE [LARGE SCALE GENOMIC DNA]</scope>
    <source>
        <strain evidence="1 2">SAG 39.79</strain>
    </source>
</reference>
<comment type="caution">
    <text evidence="1">The sequence shown here is derived from an EMBL/GenBank/DDBJ whole genome shotgun (WGS) entry which is preliminary data.</text>
</comment>
<gene>
    <name evidence="1" type="ORF">DSM107010_01620</name>
</gene>
<dbReference type="RefSeq" id="WP_106166540.1">
    <property type="nucleotide sequence ID" value="NZ_JAVKZF010000005.1"/>
</dbReference>
<name>A0AB37UTF8_9CYAN</name>
<sequence length="75" mass="8534">MIYYKRMIYVAVGDGFQTYIYPACGTAPYIRYKFLPNQVELNEAVEKCKNAGWKVTNGTNISKLMLSATRKTSGR</sequence>
<proteinExistence type="predicted"/>